<dbReference type="AlphaFoldDB" id="A0A3F3H5M7"/>
<reference evidence="2" key="1">
    <citation type="journal article" date="2015" name="BMC Genomics">
        <title>Comparative genomics of Fructobacillus spp. and Leuconostoc spp. reveals niche-specific evolution of Fructobacillus spp.</title>
        <authorList>
            <person name="Endo A."/>
            <person name="Tanizawa Y."/>
            <person name="Tanaka N."/>
            <person name="Maeno S."/>
            <person name="Kumar H."/>
            <person name="Shiwa Y."/>
            <person name="Okada S."/>
            <person name="Yoshikawa H."/>
            <person name="Dicks L."/>
            <person name="Nakagawa J."/>
            <person name="Arita M."/>
        </authorList>
    </citation>
    <scope>NUCLEOTIDE SEQUENCE [LARGE SCALE GENOMIC DNA]</scope>
    <source>
        <strain evidence="2">F214-1</strain>
    </source>
</reference>
<protein>
    <recommendedName>
        <fullName evidence="1">Baseplate upper protein immunoglobulin like domain-containing protein</fullName>
    </recommendedName>
</protein>
<proteinExistence type="predicted"/>
<organism evidence="2">
    <name type="scientific">Fructobacillus tropaeoli</name>
    <dbReference type="NCBI Taxonomy" id="709323"/>
    <lineage>
        <taxon>Bacteria</taxon>
        <taxon>Bacillati</taxon>
        <taxon>Bacillota</taxon>
        <taxon>Bacilli</taxon>
        <taxon>Lactobacillales</taxon>
        <taxon>Lactobacillaceae</taxon>
        <taxon>Fructobacillus</taxon>
    </lineage>
</organism>
<accession>A0A3F3H5M7</accession>
<feature type="domain" description="Baseplate upper protein immunoglobulin like" evidence="1">
    <location>
        <begin position="150"/>
        <end position="242"/>
    </location>
</feature>
<dbReference type="Gene3D" id="2.60.40.3320">
    <property type="match status" value="1"/>
</dbReference>
<dbReference type="STRING" id="709323.GCA_001047135_01505"/>
<sequence>MANDNGFVDITPQAGNGDQYRDPTHIPSENEFSQDINNGVVDSKSRTLSKWLREKQWGTDTREALALFVEWLSTKWHSNKELIDSNSSRQSQVEKRQTDLEGRFTGVLSGATKDSEVIDARNSQTYGQFEVLDKRFENIENLLSKYVPQGFEVTIKHNLNRMPTVSVFSYEWAIGTAPNGFGTEPDGLFGGTNPVSVASNVVYSDANTIKVVLPLDYKMLGELEQHDNSWYLIDGIKTLKFTLDYSNQGIHVPNANLEKLGKVGE</sequence>
<dbReference type="Proteomes" id="UP000064514">
    <property type="component" value="Unassembled WGS sequence"/>
</dbReference>
<dbReference type="EMBL" id="DF968090">
    <property type="protein sequence ID" value="GAP04937.1"/>
    <property type="molecule type" value="Genomic_DNA"/>
</dbReference>
<name>A0A3F3H5M7_9LACO</name>
<dbReference type="InterPro" id="IPR041531">
    <property type="entry name" value="BppU_IgG"/>
</dbReference>
<dbReference type="RefSeq" id="WP_059394271.1">
    <property type="nucleotide sequence ID" value="NZ_DF968090.1"/>
</dbReference>
<gene>
    <name evidence="2" type="ORF">FTRO_0130090</name>
</gene>
<dbReference type="Pfam" id="PF18667">
    <property type="entry name" value="BppU_IgG"/>
    <property type="match status" value="1"/>
</dbReference>
<evidence type="ECO:0000259" key="1">
    <source>
        <dbReference type="Pfam" id="PF18667"/>
    </source>
</evidence>
<evidence type="ECO:0000313" key="2">
    <source>
        <dbReference type="EMBL" id="GAP04937.1"/>
    </source>
</evidence>